<evidence type="ECO:0000313" key="1">
    <source>
        <dbReference type="EMBL" id="RRQ03529.1"/>
    </source>
</evidence>
<dbReference type="EMBL" id="PQNQ01000017">
    <property type="protein sequence ID" value="RRQ03529.1"/>
    <property type="molecule type" value="Genomic_DNA"/>
</dbReference>
<evidence type="ECO:0000313" key="2">
    <source>
        <dbReference type="Proteomes" id="UP000278422"/>
    </source>
</evidence>
<dbReference type="Proteomes" id="UP000278422">
    <property type="component" value="Unassembled WGS sequence"/>
</dbReference>
<keyword evidence="2" id="KW-1185">Reference proteome</keyword>
<comment type="caution">
    <text evidence="1">The sequence shown here is derived from an EMBL/GenBank/DDBJ whole genome shotgun (WGS) entry which is preliminary data.</text>
</comment>
<protein>
    <submittedName>
        <fullName evidence="1">Uncharacterized protein</fullName>
    </submittedName>
</protein>
<sequence>MAPFADAGQVIPAADDPAICILVANPHRAGLRAAHRAVLQFGTGAAGAATLAGVVLVSDCPGRVPKALAGDMARLVEAAPGGNVWTIPHIPAWRTVVPDDLPAAWEPSMGGDLTAGGARRRGRRSRVDPLRELPDEVTHVAEEIFTRCKSLFTRINQAG</sequence>
<dbReference type="AlphaFoldDB" id="A0A426Q3Z2"/>
<proteinExistence type="predicted"/>
<gene>
    <name evidence="1" type="ORF">CXF42_06915</name>
</gene>
<accession>A0A426Q3Z2</accession>
<organism evidence="1 2">
    <name type="scientific">Corynebacterium bovis</name>
    <dbReference type="NCBI Taxonomy" id="36808"/>
    <lineage>
        <taxon>Bacteria</taxon>
        <taxon>Bacillati</taxon>
        <taxon>Actinomycetota</taxon>
        <taxon>Actinomycetes</taxon>
        <taxon>Mycobacteriales</taxon>
        <taxon>Corynebacteriaceae</taxon>
        <taxon>Corynebacterium</taxon>
    </lineage>
</organism>
<reference evidence="1 2" key="1">
    <citation type="submission" date="2018-01" db="EMBL/GenBank/DDBJ databases">
        <title>Twenty Corynebacterium bovis Genomes.</title>
        <authorList>
            <person name="Gulvik C.A."/>
        </authorList>
    </citation>
    <scope>NUCLEOTIDE SEQUENCE [LARGE SCALE GENOMIC DNA]</scope>
    <source>
        <strain evidence="1 2">16-2004</strain>
    </source>
</reference>
<name>A0A426Q3Z2_9CORY</name>